<sequence>PSVSKKDQRVYEALRNKLRAVRGHLGGASGGGASAAVSAGDGGGGGGGAAGEGLEASDGARPMDTAAAGAGPGREEGMDGVDGPDAAADPMNE</sequence>
<evidence type="ECO:0000256" key="1">
    <source>
        <dbReference type="SAM" id="MobiDB-lite"/>
    </source>
</evidence>
<feature type="region of interest" description="Disordered" evidence="1">
    <location>
        <begin position="23"/>
        <end position="93"/>
    </location>
</feature>
<name>A0A0D2LTG9_9CHLO</name>
<protein>
    <submittedName>
        <fullName evidence="2">Uncharacterized protein</fullName>
    </submittedName>
</protein>
<evidence type="ECO:0000313" key="2">
    <source>
        <dbReference type="EMBL" id="KIY93001.1"/>
    </source>
</evidence>
<dbReference type="RefSeq" id="XP_013892021.1">
    <property type="nucleotide sequence ID" value="XM_014036567.1"/>
</dbReference>
<reference evidence="2 3" key="1">
    <citation type="journal article" date="2013" name="BMC Genomics">
        <title>Reconstruction of the lipid metabolism for the microalga Monoraphidium neglectum from its genome sequence reveals characteristics suitable for biofuel production.</title>
        <authorList>
            <person name="Bogen C."/>
            <person name="Al-Dilaimi A."/>
            <person name="Albersmeier A."/>
            <person name="Wichmann J."/>
            <person name="Grundmann M."/>
            <person name="Rupp O."/>
            <person name="Lauersen K.J."/>
            <person name="Blifernez-Klassen O."/>
            <person name="Kalinowski J."/>
            <person name="Goesmann A."/>
            <person name="Mussgnug J.H."/>
            <person name="Kruse O."/>
        </authorList>
    </citation>
    <scope>NUCLEOTIDE SEQUENCE [LARGE SCALE GENOMIC DNA]</scope>
    <source>
        <strain evidence="2 3">SAG 48.87</strain>
    </source>
</reference>
<feature type="compositionally biased region" description="Low complexity" evidence="1">
    <location>
        <begin position="81"/>
        <end position="93"/>
    </location>
</feature>
<organism evidence="2 3">
    <name type="scientific">Monoraphidium neglectum</name>
    <dbReference type="NCBI Taxonomy" id="145388"/>
    <lineage>
        <taxon>Eukaryota</taxon>
        <taxon>Viridiplantae</taxon>
        <taxon>Chlorophyta</taxon>
        <taxon>core chlorophytes</taxon>
        <taxon>Chlorophyceae</taxon>
        <taxon>CS clade</taxon>
        <taxon>Sphaeropleales</taxon>
        <taxon>Selenastraceae</taxon>
        <taxon>Monoraphidium</taxon>
    </lineage>
</organism>
<dbReference type="AlphaFoldDB" id="A0A0D2LTG9"/>
<keyword evidence="3" id="KW-1185">Reference proteome</keyword>
<dbReference type="Proteomes" id="UP000054498">
    <property type="component" value="Unassembled WGS sequence"/>
</dbReference>
<evidence type="ECO:0000313" key="3">
    <source>
        <dbReference type="Proteomes" id="UP000054498"/>
    </source>
</evidence>
<feature type="non-terminal residue" evidence="2">
    <location>
        <position position="1"/>
    </location>
</feature>
<dbReference type="KEGG" id="mng:MNEG_14963"/>
<gene>
    <name evidence="2" type="ORF">MNEG_14963</name>
</gene>
<feature type="compositionally biased region" description="Gly residues" evidence="1">
    <location>
        <begin position="40"/>
        <end position="51"/>
    </location>
</feature>
<accession>A0A0D2LTG9</accession>
<dbReference type="GeneID" id="25732577"/>
<dbReference type="EMBL" id="KK105126">
    <property type="protein sequence ID" value="KIY93001.1"/>
    <property type="molecule type" value="Genomic_DNA"/>
</dbReference>
<feature type="compositionally biased region" description="Gly residues" evidence="1">
    <location>
        <begin position="24"/>
        <end position="33"/>
    </location>
</feature>
<proteinExistence type="predicted"/>